<reference evidence="2 3" key="1">
    <citation type="submission" date="2019-06" db="EMBL/GenBank/DDBJ databases">
        <title>Genome Sequence of the Brown Rot Fungal Pathogen Monilinia laxa.</title>
        <authorList>
            <person name="De Miccolis Angelini R.M."/>
            <person name="Landi L."/>
            <person name="Abate D."/>
            <person name="Pollastro S."/>
            <person name="Romanazzi G."/>
            <person name="Faretra F."/>
        </authorList>
    </citation>
    <scope>NUCLEOTIDE SEQUENCE [LARGE SCALE GENOMIC DNA]</scope>
    <source>
        <strain evidence="2 3">Mlax316</strain>
    </source>
</reference>
<feature type="compositionally biased region" description="Basic and acidic residues" evidence="1">
    <location>
        <begin position="1"/>
        <end position="15"/>
    </location>
</feature>
<comment type="caution">
    <text evidence="2">The sequence shown here is derived from an EMBL/GenBank/DDBJ whole genome shotgun (WGS) entry which is preliminary data.</text>
</comment>
<dbReference type="AlphaFoldDB" id="A0A5N6KLX6"/>
<gene>
    <name evidence="2" type="ORF">EYC80_004047</name>
</gene>
<feature type="compositionally biased region" description="Polar residues" evidence="1">
    <location>
        <begin position="29"/>
        <end position="44"/>
    </location>
</feature>
<name>A0A5N6KLX6_MONLA</name>
<dbReference type="EMBL" id="VIGI01000001">
    <property type="protein sequence ID" value="KAB8304682.1"/>
    <property type="molecule type" value="Genomic_DNA"/>
</dbReference>
<evidence type="ECO:0000313" key="3">
    <source>
        <dbReference type="Proteomes" id="UP000326757"/>
    </source>
</evidence>
<protein>
    <submittedName>
        <fullName evidence="2">Uncharacterized protein</fullName>
    </submittedName>
</protein>
<dbReference type="Proteomes" id="UP000326757">
    <property type="component" value="Unassembled WGS sequence"/>
</dbReference>
<sequence length="69" mass="7849">MQCEEQTSHTYERETQTLPKLASEHPSVGSCNANSSESQTTRRSSLTCNHLLTKFQPRDVLLVEKDLKQ</sequence>
<proteinExistence type="predicted"/>
<organism evidence="2 3">
    <name type="scientific">Monilinia laxa</name>
    <name type="common">Brown rot fungus</name>
    <name type="synonym">Sclerotinia laxa</name>
    <dbReference type="NCBI Taxonomy" id="61186"/>
    <lineage>
        <taxon>Eukaryota</taxon>
        <taxon>Fungi</taxon>
        <taxon>Dikarya</taxon>
        <taxon>Ascomycota</taxon>
        <taxon>Pezizomycotina</taxon>
        <taxon>Leotiomycetes</taxon>
        <taxon>Helotiales</taxon>
        <taxon>Sclerotiniaceae</taxon>
        <taxon>Monilinia</taxon>
    </lineage>
</organism>
<feature type="region of interest" description="Disordered" evidence="1">
    <location>
        <begin position="1"/>
        <end position="44"/>
    </location>
</feature>
<evidence type="ECO:0000256" key="1">
    <source>
        <dbReference type="SAM" id="MobiDB-lite"/>
    </source>
</evidence>
<keyword evidence="3" id="KW-1185">Reference proteome</keyword>
<evidence type="ECO:0000313" key="2">
    <source>
        <dbReference type="EMBL" id="KAB8304682.1"/>
    </source>
</evidence>
<accession>A0A5N6KLX6</accession>